<evidence type="ECO:0000256" key="4">
    <source>
        <dbReference type="ARBA" id="ARBA00022692"/>
    </source>
</evidence>
<dbReference type="PRINTS" id="PR01307">
    <property type="entry name" value="P2XRECEPTOR"/>
</dbReference>
<protein>
    <recommendedName>
        <fullName evidence="15">ATP receptor</fullName>
    </recommendedName>
</protein>
<keyword evidence="9" id="KW-0407">Ion channel</keyword>
<keyword evidence="6" id="KW-0406">Ion transport</keyword>
<dbReference type="Pfam" id="PF00864">
    <property type="entry name" value="P2X_receptor"/>
    <property type="match status" value="1"/>
</dbReference>
<sequence length="458" mass="52375">MKLNSLFKHHHRARRIVTKGFYSLFTEYETPKLVLIHSSTLTILLRIMQIILLIYSILYLLLYEKGYQKQDTSIVSSFTLKVKGVGFVQTVTNETIIIDVADYIIPPSENDAIFIMSNFIQTSQTRSQCAEAVSLEEARCKVDDDCLNKAVSSKASGRWTGRCLITPSVGVMNTTANLTQQSTGLCEYAGWCPAENDEVQAMYVNDFLNFTIFIKNFIEFPTFRVKHKNMVDNLKTCIFHPKHSPDCPIFSLGYILNQAEKDPKERELMLRYGGVISIKLDWDCNLDRKINLCKPEYTFVRLDVPFREKPFSRGFNFRYASHWKYHGVNHRTLMKAYGLRLIMAVSGKAGKFDPITLSLNTGSLVGIFGLATFFCDIILLHLSKQSRNYRRHVFETVHLKTRTESIVGQRRNTANADVSTNSHLTVAHETIPRFVRRSTSLRPLTLADIERSPESQPV</sequence>
<gene>
    <name evidence="11" type="ORF">EDS130_LOCUS7092</name>
    <name evidence="12" type="ORF">XAT740_LOCUS13160</name>
</gene>
<keyword evidence="5 10" id="KW-1133">Transmembrane helix</keyword>
<evidence type="ECO:0000256" key="3">
    <source>
        <dbReference type="ARBA" id="ARBA00022448"/>
    </source>
</evidence>
<dbReference type="GO" id="GO:0004931">
    <property type="term" value="F:extracellularly ATP-gated monoatomic cation channel activity"/>
    <property type="evidence" value="ECO:0007669"/>
    <property type="project" value="InterPro"/>
</dbReference>
<evidence type="ECO:0000313" key="13">
    <source>
        <dbReference type="Proteomes" id="UP000663828"/>
    </source>
</evidence>
<dbReference type="GO" id="GO:0001614">
    <property type="term" value="F:purinergic nucleotide receptor activity"/>
    <property type="evidence" value="ECO:0007669"/>
    <property type="project" value="InterPro"/>
</dbReference>
<dbReference type="EMBL" id="CAJNOJ010000021">
    <property type="protein sequence ID" value="CAF0846408.1"/>
    <property type="molecule type" value="Genomic_DNA"/>
</dbReference>
<dbReference type="GO" id="GO:0070588">
    <property type="term" value="P:calcium ion transmembrane transport"/>
    <property type="evidence" value="ECO:0007669"/>
    <property type="project" value="TreeGrafter"/>
</dbReference>
<dbReference type="GO" id="GO:0098794">
    <property type="term" value="C:postsynapse"/>
    <property type="evidence" value="ECO:0007669"/>
    <property type="project" value="GOC"/>
</dbReference>
<evidence type="ECO:0000256" key="8">
    <source>
        <dbReference type="ARBA" id="ARBA00023286"/>
    </source>
</evidence>
<keyword evidence="3" id="KW-0813">Transport</keyword>
<evidence type="ECO:0000313" key="12">
    <source>
        <dbReference type="EMBL" id="CAF1000111.1"/>
    </source>
</evidence>
<dbReference type="InterPro" id="IPR001429">
    <property type="entry name" value="P2X_purnocptor"/>
</dbReference>
<dbReference type="OrthoDB" id="494673at2759"/>
<keyword evidence="4 10" id="KW-0812">Transmembrane</keyword>
<dbReference type="EMBL" id="CAJNOR010000757">
    <property type="protein sequence ID" value="CAF1000111.1"/>
    <property type="molecule type" value="Genomic_DNA"/>
</dbReference>
<dbReference type="InterPro" id="IPR059116">
    <property type="entry name" value="P2X_receptor"/>
</dbReference>
<dbReference type="Proteomes" id="UP000663852">
    <property type="component" value="Unassembled WGS sequence"/>
</dbReference>
<evidence type="ECO:0000256" key="10">
    <source>
        <dbReference type="SAM" id="Phobius"/>
    </source>
</evidence>
<comment type="caution">
    <text evidence="11">The sequence shown here is derived from an EMBL/GenBank/DDBJ whole genome shotgun (WGS) entry which is preliminary data.</text>
</comment>
<reference evidence="11" key="1">
    <citation type="submission" date="2021-02" db="EMBL/GenBank/DDBJ databases">
        <authorList>
            <person name="Nowell W R."/>
        </authorList>
    </citation>
    <scope>NUCLEOTIDE SEQUENCE</scope>
</reference>
<evidence type="ECO:0000313" key="14">
    <source>
        <dbReference type="Proteomes" id="UP000663852"/>
    </source>
</evidence>
<evidence type="ECO:0008006" key="15">
    <source>
        <dbReference type="Google" id="ProtNLM"/>
    </source>
</evidence>
<dbReference type="Gene3D" id="1.10.287.940">
    <property type="entry name" value="atp-gated p2x4 ion channel"/>
    <property type="match status" value="1"/>
</dbReference>
<keyword evidence="13" id="KW-1185">Reference proteome</keyword>
<dbReference type="AlphaFoldDB" id="A0A813VWQ5"/>
<dbReference type="GO" id="GO:0005886">
    <property type="term" value="C:plasma membrane"/>
    <property type="evidence" value="ECO:0007669"/>
    <property type="project" value="InterPro"/>
</dbReference>
<comment type="similarity">
    <text evidence="2">Belongs to the P2X receptor family.</text>
</comment>
<evidence type="ECO:0000256" key="2">
    <source>
        <dbReference type="ARBA" id="ARBA00009848"/>
    </source>
</evidence>
<keyword evidence="8" id="KW-1071">Ligand-gated ion channel</keyword>
<keyword evidence="7 10" id="KW-0472">Membrane</keyword>
<evidence type="ECO:0000313" key="11">
    <source>
        <dbReference type="EMBL" id="CAF0846408.1"/>
    </source>
</evidence>
<dbReference type="GO" id="GO:0033198">
    <property type="term" value="P:response to ATP"/>
    <property type="evidence" value="ECO:0007669"/>
    <property type="project" value="InterPro"/>
</dbReference>
<dbReference type="GO" id="GO:0012505">
    <property type="term" value="C:endomembrane system"/>
    <property type="evidence" value="ECO:0007669"/>
    <property type="project" value="UniProtKB-SubCell"/>
</dbReference>
<evidence type="ECO:0000256" key="9">
    <source>
        <dbReference type="ARBA" id="ARBA00023303"/>
    </source>
</evidence>
<feature type="transmembrane region" description="Helical" evidence="10">
    <location>
        <begin position="364"/>
        <end position="382"/>
    </location>
</feature>
<name>A0A813VWQ5_ADIRI</name>
<dbReference type="PANTHER" id="PTHR10125">
    <property type="entry name" value="P2X PURINOCEPTOR"/>
    <property type="match status" value="1"/>
</dbReference>
<organism evidence="11 14">
    <name type="scientific">Adineta ricciae</name>
    <name type="common">Rotifer</name>
    <dbReference type="NCBI Taxonomy" id="249248"/>
    <lineage>
        <taxon>Eukaryota</taxon>
        <taxon>Metazoa</taxon>
        <taxon>Spiralia</taxon>
        <taxon>Gnathifera</taxon>
        <taxon>Rotifera</taxon>
        <taxon>Eurotatoria</taxon>
        <taxon>Bdelloidea</taxon>
        <taxon>Adinetida</taxon>
        <taxon>Adinetidae</taxon>
        <taxon>Adineta</taxon>
    </lineage>
</organism>
<comment type="subcellular location">
    <subcellularLocation>
        <location evidence="1">Endomembrane system</location>
    </subcellularLocation>
</comment>
<evidence type="ECO:0000256" key="5">
    <source>
        <dbReference type="ARBA" id="ARBA00022989"/>
    </source>
</evidence>
<dbReference type="InterPro" id="IPR027309">
    <property type="entry name" value="P2X_extracellular_dom_sf"/>
</dbReference>
<evidence type="ECO:0000256" key="6">
    <source>
        <dbReference type="ARBA" id="ARBA00023065"/>
    </source>
</evidence>
<evidence type="ECO:0000256" key="7">
    <source>
        <dbReference type="ARBA" id="ARBA00023136"/>
    </source>
</evidence>
<accession>A0A813VWQ5</accession>
<feature type="transmembrane region" description="Helical" evidence="10">
    <location>
        <begin position="43"/>
        <end position="63"/>
    </location>
</feature>
<dbReference type="Proteomes" id="UP000663828">
    <property type="component" value="Unassembled WGS sequence"/>
</dbReference>
<dbReference type="Gene3D" id="2.60.490.10">
    <property type="entry name" value="atp-gated p2x4 ion channel domain"/>
    <property type="match status" value="1"/>
</dbReference>
<dbReference type="NCBIfam" id="TIGR00863">
    <property type="entry name" value="P2X"/>
    <property type="match status" value="1"/>
</dbReference>
<dbReference type="PANTHER" id="PTHR10125:SF31">
    <property type="entry name" value="P2X RECEPTOR E"/>
    <property type="match status" value="1"/>
</dbReference>
<proteinExistence type="inferred from homology"/>
<evidence type="ECO:0000256" key="1">
    <source>
        <dbReference type="ARBA" id="ARBA00004308"/>
    </source>
</evidence>